<evidence type="ECO:0000259" key="3">
    <source>
        <dbReference type="SMART" id="SM00245"/>
    </source>
</evidence>
<feature type="domain" description="Tail specific protease" evidence="3">
    <location>
        <begin position="185"/>
        <end position="379"/>
    </location>
</feature>
<dbReference type="GO" id="GO:0008236">
    <property type="term" value="F:serine-type peptidase activity"/>
    <property type="evidence" value="ECO:0007669"/>
    <property type="project" value="InterPro"/>
</dbReference>
<feature type="non-terminal residue" evidence="4">
    <location>
        <position position="463"/>
    </location>
</feature>
<keyword evidence="1" id="KW-0472">Membrane</keyword>
<dbReference type="GO" id="GO:0030288">
    <property type="term" value="C:outer membrane-bounded periplasmic space"/>
    <property type="evidence" value="ECO:0007669"/>
    <property type="project" value="TreeGrafter"/>
</dbReference>
<sequence length="463" mass="52463">MTNESLQQELKKQKQLSKTITILIFCLLTSFVGFLLGLKIGTPNQNYAHVLKVLNILEEEWYSEIYYPNQEDAPVAQFISSVANLDTQKQLDPYTYLIKRQPSVVDTSGKLGIKIQNCFNANFQLVKTVYPNTPAEKAGLKPYDLIYGVELEDGSLIDNNYTSYLSGTIGESITLCVYRFQQNEWTELKLPITYDKVTYPTAYCYTQTDDNLLYVKLDGFVSDIIGSNTVDELDAILKENTDKDYLIIDLINNGGGALDSVVAICDLFLPSKQLVATIETKNKDQTKYQTKDKDAYTYDHIFLLMNENTASASEILIGCLGYHLPNLTIIGTNTYGKGIAQRTINITSDYDFQYTFAKWFTPDNQWIHTKGFAPSTTLDAISKSEDYLLYTSTWLDAGITLQFDQVDTKNIKAMQILMNQVLDLETNLREDGYFDNATQQAVLDFQKEHQIEETGVINNQTLL</sequence>
<dbReference type="Pfam" id="PF01471">
    <property type="entry name" value="PG_binding_1"/>
    <property type="match status" value="1"/>
</dbReference>
<dbReference type="PANTHER" id="PTHR32060:SF30">
    <property type="entry name" value="CARBOXY-TERMINAL PROCESSING PROTEASE CTPA"/>
    <property type="match status" value="1"/>
</dbReference>
<accession>A0A9D1K944</accession>
<dbReference type="SUPFAM" id="SSF52096">
    <property type="entry name" value="ClpP/crotonase"/>
    <property type="match status" value="1"/>
</dbReference>
<evidence type="ECO:0000313" key="4">
    <source>
        <dbReference type="EMBL" id="HIT16827.1"/>
    </source>
</evidence>
<dbReference type="SUPFAM" id="SSF47090">
    <property type="entry name" value="PGBD-like"/>
    <property type="match status" value="1"/>
</dbReference>
<dbReference type="CDD" id="cd06567">
    <property type="entry name" value="Peptidase_S41"/>
    <property type="match status" value="1"/>
</dbReference>
<dbReference type="SUPFAM" id="SSF50156">
    <property type="entry name" value="PDZ domain-like"/>
    <property type="match status" value="1"/>
</dbReference>
<keyword evidence="1" id="KW-0812">Transmembrane</keyword>
<dbReference type="Gene3D" id="3.90.226.10">
    <property type="entry name" value="2-enoyl-CoA Hydratase, Chain A, domain 1"/>
    <property type="match status" value="1"/>
</dbReference>
<dbReference type="SMART" id="SM00228">
    <property type="entry name" value="PDZ"/>
    <property type="match status" value="1"/>
</dbReference>
<dbReference type="PANTHER" id="PTHR32060">
    <property type="entry name" value="TAIL-SPECIFIC PROTEASE"/>
    <property type="match status" value="1"/>
</dbReference>
<gene>
    <name evidence="4" type="ORF">IAD04_00380</name>
</gene>
<keyword evidence="1" id="KW-1133">Transmembrane helix</keyword>
<dbReference type="InterPro" id="IPR036365">
    <property type="entry name" value="PGBD-like_sf"/>
</dbReference>
<evidence type="ECO:0000259" key="2">
    <source>
        <dbReference type="SMART" id="SM00228"/>
    </source>
</evidence>
<dbReference type="InterPro" id="IPR029045">
    <property type="entry name" value="ClpP/crotonase-like_dom_sf"/>
</dbReference>
<reference evidence="4" key="1">
    <citation type="submission" date="2020-10" db="EMBL/GenBank/DDBJ databases">
        <authorList>
            <person name="Gilroy R."/>
        </authorList>
    </citation>
    <scope>NUCLEOTIDE SEQUENCE</scope>
    <source>
        <strain evidence="4">14508</strain>
    </source>
</reference>
<dbReference type="InterPro" id="IPR036034">
    <property type="entry name" value="PDZ_sf"/>
</dbReference>
<dbReference type="InterPro" id="IPR036366">
    <property type="entry name" value="PGBDSf"/>
</dbReference>
<protein>
    <submittedName>
        <fullName evidence="4">Peptidoglycan-binding protein</fullName>
    </submittedName>
</protein>
<feature type="domain" description="PDZ" evidence="2">
    <location>
        <begin position="109"/>
        <end position="181"/>
    </location>
</feature>
<name>A0A9D1K944_9FIRM</name>
<dbReference type="Gene3D" id="2.30.42.10">
    <property type="match status" value="1"/>
</dbReference>
<evidence type="ECO:0000256" key="1">
    <source>
        <dbReference type="SAM" id="Phobius"/>
    </source>
</evidence>
<dbReference type="Gene3D" id="1.10.101.10">
    <property type="entry name" value="PGBD-like superfamily/PGBD"/>
    <property type="match status" value="1"/>
</dbReference>
<dbReference type="GO" id="GO:0004175">
    <property type="term" value="F:endopeptidase activity"/>
    <property type="evidence" value="ECO:0007669"/>
    <property type="project" value="TreeGrafter"/>
</dbReference>
<evidence type="ECO:0000313" key="5">
    <source>
        <dbReference type="Proteomes" id="UP000886893"/>
    </source>
</evidence>
<dbReference type="InterPro" id="IPR001478">
    <property type="entry name" value="PDZ"/>
</dbReference>
<dbReference type="Proteomes" id="UP000886893">
    <property type="component" value="Unassembled WGS sequence"/>
</dbReference>
<dbReference type="AlphaFoldDB" id="A0A9D1K944"/>
<dbReference type="InterPro" id="IPR005151">
    <property type="entry name" value="Tail-specific_protease"/>
</dbReference>
<dbReference type="EMBL" id="DVKI01000011">
    <property type="protein sequence ID" value="HIT16827.1"/>
    <property type="molecule type" value="Genomic_DNA"/>
</dbReference>
<dbReference type="SMART" id="SM00245">
    <property type="entry name" value="TSPc"/>
    <property type="match status" value="1"/>
</dbReference>
<feature type="transmembrane region" description="Helical" evidence="1">
    <location>
        <begin position="20"/>
        <end position="38"/>
    </location>
</feature>
<proteinExistence type="predicted"/>
<dbReference type="InterPro" id="IPR002477">
    <property type="entry name" value="Peptidoglycan-bd-like"/>
</dbReference>
<reference evidence="4" key="2">
    <citation type="journal article" date="2021" name="PeerJ">
        <title>Extensive microbial diversity within the chicken gut microbiome revealed by metagenomics and culture.</title>
        <authorList>
            <person name="Gilroy R."/>
            <person name="Ravi A."/>
            <person name="Getino M."/>
            <person name="Pursley I."/>
            <person name="Horton D.L."/>
            <person name="Alikhan N.F."/>
            <person name="Baker D."/>
            <person name="Gharbi K."/>
            <person name="Hall N."/>
            <person name="Watson M."/>
            <person name="Adriaenssens E.M."/>
            <person name="Foster-Nyarko E."/>
            <person name="Jarju S."/>
            <person name="Secka A."/>
            <person name="Antonio M."/>
            <person name="Oren A."/>
            <person name="Chaudhuri R.R."/>
            <person name="La Ragione R."/>
            <person name="Hildebrand F."/>
            <person name="Pallen M.J."/>
        </authorList>
    </citation>
    <scope>NUCLEOTIDE SEQUENCE</scope>
    <source>
        <strain evidence="4">14508</strain>
    </source>
</reference>
<dbReference type="GO" id="GO:0006508">
    <property type="term" value="P:proteolysis"/>
    <property type="evidence" value="ECO:0007669"/>
    <property type="project" value="InterPro"/>
</dbReference>
<dbReference type="GO" id="GO:0007165">
    <property type="term" value="P:signal transduction"/>
    <property type="evidence" value="ECO:0007669"/>
    <property type="project" value="TreeGrafter"/>
</dbReference>
<organism evidence="4 5">
    <name type="scientific">Candidatus Caccosoma faecigallinarum</name>
    <dbReference type="NCBI Taxonomy" id="2840720"/>
    <lineage>
        <taxon>Bacteria</taxon>
        <taxon>Bacillati</taxon>
        <taxon>Bacillota</taxon>
        <taxon>Bacillota incertae sedis</taxon>
        <taxon>Candidatus Caccosoma</taxon>
    </lineage>
</organism>
<dbReference type="Pfam" id="PF03572">
    <property type="entry name" value="Peptidase_S41"/>
    <property type="match status" value="1"/>
</dbReference>
<comment type="caution">
    <text evidence="4">The sequence shown here is derived from an EMBL/GenBank/DDBJ whole genome shotgun (WGS) entry which is preliminary data.</text>
</comment>